<dbReference type="AlphaFoldDB" id="A0A1J6JV64"/>
<dbReference type="OMA" id="TRRMIGQ"/>
<name>A0A1J6JV64_NICAT</name>
<dbReference type="EMBL" id="MJEQ01004195">
    <property type="protein sequence ID" value="OIT21642.1"/>
    <property type="molecule type" value="Genomic_DNA"/>
</dbReference>
<accession>A0A1J6JV64</accession>
<evidence type="ECO:0000313" key="3">
    <source>
        <dbReference type="Proteomes" id="UP000187609"/>
    </source>
</evidence>
<feature type="non-terminal residue" evidence="2">
    <location>
        <position position="188"/>
    </location>
</feature>
<gene>
    <name evidence="2" type="ORF">A4A49_58228</name>
</gene>
<dbReference type="InterPro" id="IPR054722">
    <property type="entry name" value="PolX-like_BBD"/>
</dbReference>
<comment type="caution">
    <text evidence="2">The sequence shown here is derived from an EMBL/GenBank/DDBJ whole genome shotgun (WGS) entry which is preliminary data.</text>
</comment>
<dbReference type="PANTHER" id="PTHR34222">
    <property type="entry name" value="GAG_PRE-INTEGRS DOMAIN-CONTAINING PROTEIN"/>
    <property type="match status" value="1"/>
</dbReference>
<protein>
    <recommendedName>
        <fullName evidence="1">Retrovirus-related Pol polyprotein from transposon TNT 1-94-like beta-barrel domain-containing protein</fullName>
    </recommendedName>
</protein>
<sequence>CRNCKKTGHIIEKCFKLHGFPQPPKSGNKNIRVAAPVHSSSDAKLDQSHENNTNIITPDQYKQLMTILQHVQVGFDDSQSQSTTANFAGIFAFSAHLMSCGNCTCLSSVLTSETWILDSGASDHMTFNKSLLTNITTLSVPYLITLPNGYKVKVTSIGSVKLNSLVILSKVLYVPTFKYNLISVHKLL</sequence>
<feature type="domain" description="Retrovirus-related Pol polyprotein from transposon TNT 1-94-like beta-barrel" evidence="1">
    <location>
        <begin position="115"/>
        <end position="187"/>
    </location>
</feature>
<dbReference type="PANTHER" id="PTHR34222:SF33">
    <property type="entry name" value="RETROTRANSPOSON GAG DOMAIN-CONTAINING PROTEIN"/>
    <property type="match status" value="1"/>
</dbReference>
<dbReference type="Proteomes" id="UP000187609">
    <property type="component" value="Unassembled WGS sequence"/>
</dbReference>
<evidence type="ECO:0000259" key="1">
    <source>
        <dbReference type="Pfam" id="PF22936"/>
    </source>
</evidence>
<proteinExistence type="predicted"/>
<evidence type="ECO:0000313" key="2">
    <source>
        <dbReference type="EMBL" id="OIT21642.1"/>
    </source>
</evidence>
<reference evidence="2" key="1">
    <citation type="submission" date="2016-11" db="EMBL/GenBank/DDBJ databases">
        <title>The genome of Nicotiana attenuata.</title>
        <authorList>
            <person name="Xu S."/>
            <person name="Brockmoeller T."/>
            <person name="Gaquerel E."/>
            <person name="Navarro A."/>
            <person name="Kuhl H."/>
            <person name="Gase K."/>
            <person name="Ling Z."/>
            <person name="Zhou W."/>
            <person name="Kreitzer C."/>
            <person name="Stanke M."/>
            <person name="Tang H."/>
            <person name="Lyons E."/>
            <person name="Pandey P."/>
            <person name="Pandey S.P."/>
            <person name="Timmermann B."/>
            <person name="Baldwin I.T."/>
        </authorList>
    </citation>
    <scope>NUCLEOTIDE SEQUENCE [LARGE SCALE GENOMIC DNA]</scope>
    <source>
        <strain evidence="2">UT</strain>
    </source>
</reference>
<dbReference type="Gramene" id="OIT21642">
    <property type="protein sequence ID" value="OIT21642"/>
    <property type="gene ID" value="A4A49_58228"/>
</dbReference>
<keyword evidence="3" id="KW-1185">Reference proteome</keyword>
<feature type="non-terminal residue" evidence="2">
    <location>
        <position position="1"/>
    </location>
</feature>
<dbReference type="Pfam" id="PF22936">
    <property type="entry name" value="Pol_BBD"/>
    <property type="match status" value="1"/>
</dbReference>
<organism evidence="2 3">
    <name type="scientific">Nicotiana attenuata</name>
    <name type="common">Coyote tobacco</name>
    <dbReference type="NCBI Taxonomy" id="49451"/>
    <lineage>
        <taxon>Eukaryota</taxon>
        <taxon>Viridiplantae</taxon>
        <taxon>Streptophyta</taxon>
        <taxon>Embryophyta</taxon>
        <taxon>Tracheophyta</taxon>
        <taxon>Spermatophyta</taxon>
        <taxon>Magnoliopsida</taxon>
        <taxon>eudicotyledons</taxon>
        <taxon>Gunneridae</taxon>
        <taxon>Pentapetalae</taxon>
        <taxon>asterids</taxon>
        <taxon>lamiids</taxon>
        <taxon>Solanales</taxon>
        <taxon>Solanaceae</taxon>
        <taxon>Nicotianoideae</taxon>
        <taxon>Nicotianeae</taxon>
        <taxon>Nicotiana</taxon>
    </lineage>
</organism>